<organism evidence="3 4">
    <name type="scientific">Falsiroseomonas tokyonensis</name>
    <dbReference type="NCBI Taxonomy" id="430521"/>
    <lineage>
        <taxon>Bacteria</taxon>
        <taxon>Pseudomonadati</taxon>
        <taxon>Pseudomonadota</taxon>
        <taxon>Alphaproteobacteria</taxon>
        <taxon>Acetobacterales</taxon>
        <taxon>Roseomonadaceae</taxon>
        <taxon>Falsiroseomonas</taxon>
    </lineage>
</organism>
<reference evidence="4" key="1">
    <citation type="journal article" date="2019" name="Int. J. Syst. Evol. Microbiol.">
        <title>The Global Catalogue of Microorganisms (GCM) 10K type strain sequencing project: providing services to taxonomists for standard genome sequencing and annotation.</title>
        <authorList>
            <consortium name="The Broad Institute Genomics Platform"/>
            <consortium name="The Broad Institute Genome Sequencing Center for Infectious Disease"/>
            <person name="Wu L."/>
            <person name="Ma J."/>
        </authorList>
    </citation>
    <scope>NUCLEOTIDE SEQUENCE [LARGE SCALE GENOMIC DNA]</scope>
    <source>
        <strain evidence="4">CGMCC 1.16855</strain>
    </source>
</reference>
<evidence type="ECO:0000313" key="4">
    <source>
        <dbReference type="Proteomes" id="UP001595420"/>
    </source>
</evidence>
<dbReference type="SMART" id="SM00100">
    <property type="entry name" value="cNMP"/>
    <property type="match status" value="1"/>
</dbReference>
<keyword evidence="4" id="KW-1185">Reference proteome</keyword>
<dbReference type="Pfam" id="PF00027">
    <property type="entry name" value="cNMP_binding"/>
    <property type="match status" value="1"/>
</dbReference>
<feature type="domain" description="Cyclic nucleotide-binding" evidence="1">
    <location>
        <begin position="41"/>
        <end position="86"/>
    </location>
</feature>
<dbReference type="PROSITE" id="PS00042">
    <property type="entry name" value="HTH_CRP_1"/>
    <property type="match status" value="1"/>
</dbReference>
<feature type="domain" description="HTH crp-type" evidence="2">
    <location>
        <begin position="148"/>
        <end position="219"/>
    </location>
</feature>
<dbReference type="InterPro" id="IPR018335">
    <property type="entry name" value="Tscrpt_reg_HTH_Crp-type_CS"/>
</dbReference>
<gene>
    <name evidence="3" type="ORF">ACFOD3_26785</name>
</gene>
<dbReference type="CDD" id="cd00038">
    <property type="entry name" value="CAP_ED"/>
    <property type="match status" value="1"/>
</dbReference>
<dbReference type="InterPro" id="IPR050397">
    <property type="entry name" value="Env_Response_Regulators"/>
</dbReference>
<dbReference type="SMART" id="SM00419">
    <property type="entry name" value="HTH_CRP"/>
    <property type="match status" value="1"/>
</dbReference>
<name>A0ABV7C2G4_9PROT</name>
<dbReference type="Proteomes" id="UP001595420">
    <property type="component" value="Unassembled WGS sequence"/>
</dbReference>
<dbReference type="RefSeq" id="WP_216839985.1">
    <property type="nucleotide sequence ID" value="NZ_JAFNJS010000012.1"/>
</dbReference>
<evidence type="ECO:0000259" key="1">
    <source>
        <dbReference type="PROSITE" id="PS50042"/>
    </source>
</evidence>
<sequence>MQTVSLARSPAIGFPFPVASRSGHTTSPAQLSGRPMRCARGTLIYAEGDSVQDLYKVVSGSIRTYRTLSDGRRLIASFALPGELFGLDGIGTHRCAAEAVTDAVMIAFARKEIEACVERDPLAAKCFQMFALEKLISEQDRCVLLGRKTASERVACFLLDLADRSEGHPHLIDLPMSRYDIGDYLGLSTETVSRSLTCFRKRGILADRGPHRVEVLDRDALEDAASGIETPATDCACLRPV</sequence>
<dbReference type="PANTHER" id="PTHR24567:SF75">
    <property type="entry name" value="FUMARATE AND NITRATE REDUCTION REGULATORY PROTEIN"/>
    <property type="match status" value="1"/>
</dbReference>
<dbReference type="PROSITE" id="PS50042">
    <property type="entry name" value="CNMP_BINDING_3"/>
    <property type="match status" value="1"/>
</dbReference>
<dbReference type="PANTHER" id="PTHR24567">
    <property type="entry name" value="CRP FAMILY TRANSCRIPTIONAL REGULATORY PROTEIN"/>
    <property type="match status" value="1"/>
</dbReference>
<dbReference type="Pfam" id="PF13545">
    <property type="entry name" value="HTH_Crp_2"/>
    <property type="match status" value="1"/>
</dbReference>
<accession>A0ABV7C2G4</accession>
<dbReference type="CDD" id="cd00092">
    <property type="entry name" value="HTH_CRP"/>
    <property type="match status" value="1"/>
</dbReference>
<evidence type="ECO:0000259" key="2">
    <source>
        <dbReference type="PROSITE" id="PS51063"/>
    </source>
</evidence>
<dbReference type="EMBL" id="JBHRSB010000012">
    <property type="protein sequence ID" value="MFC3003529.1"/>
    <property type="molecule type" value="Genomic_DNA"/>
</dbReference>
<comment type="caution">
    <text evidence="3">The sequence shown here is derived from an EMBL/GenBank/DDBJ whole genome shotgun (WGS) entry which is preliminary data.</text>
</comment>
<protein>
    <submittedName>
        <fullName evidence="3">Helix-turn-helix domain-containing protein</fullName>
    </submittedName>
</protein>
<dbReference type="PROSITE" id="PS51063">
    <property type="entry name" value="HTH_CRP_2"/>
    <property type="match status" value="1"/>
</dbReference>
<evidence type="ECO:0000313" key="3">
    <source>
        <dbReference type="EMBL" id="MFC3003529.1"/>
    </source>
</evidence>
<dbReference type="InterPro" id="IPR012318">
    <property type="entry name" value="HTH_CRP"/>
</dbReference>
<proteinExistence type="predicted"/>
<dbReference type="InterPro" id="IPR000595">
    <property type="entry name" value="cNMP-bd_dom"/>
</dbReference>